<sequence>MSMTAEGQRRIRALRAFSYSLDGVRLIAVAVGEEVSLRAGTAAGLLAEGYAEAVAEDAPPRSLPPAPRRRRATPDDQV</sequence>
<evidence type="ECO:0000313" key="3">
    <source>
        <dbReference type="Proteomes" id="UP001138709"/>
    </source>
</evidence>
<name>A0A9X9X6W7_9PROT</name>
<comment type="caution">
    <text evidence="2">The sequence shown here is derived from an EMBL/GenBank/DDBJ whole genome shotgun (WGS) entry which is preliminary data.</text>
</comment>
<reference evidence="2" key="2">
    <citation type="journal article" date="2021" name="Syst. Appl. Microbiol.">
        <title>Roseomonas hellenica sp. nov., isolated from roots of wild-growing Alkanna tinctoria.</title>
        <authorList>
            <person name="Rat A."/>
            <person name="Naranjo H.D."/>
            <person name="Lebbe L."/>
            <person name="Cnockaert M."/>
            <person name="Krigas N."/>
            <person name="Grigoriadou K."/>
            <person name="Maloupa E."/>
            <person name="Willems A."/>
        </authorList>
    </citation>
    <scope>NUCLEOTIDE SEQUENCE</scope>
    <source>
        <strain evidence="2">LMG 31228</strain>
    </source>
</reference>
<evidence type="ECO:0000313" key="2">
    <source>
        <dbReference type="EMBL" id="MBR0679453.1"/>
    </source>
</evidence>
<reference evidence="2" key="1">
    <citation type="submission" date="2020-01" db="EMBL/GenBank/DDBJ databases">
        <authorList>
            <person name="Rat A."/>
        </authorList>
    </citation>
    <scope>NUCLEOTIDE SEQUENCE</scope>
    <source>
        <strain evidence="2">LMG 31228</strain>
    </source>
</reference>
<protein>
    <submittedName>
        <fullName evidence="2">Uncharacterized protein</fullName>
    </submittedName>
</protein>
<gene>
    <name evidence="2" type="ORF">GXW74_03055</name>
</gene>
<accession>A0A9X9X6W7</accession>
<dbReference type="Proteomes" id="UP001138709">
    <property type="component" value="Unassembled WGS sequence"/>
</dbReference>
<organism evidence="2 3">
    <name type="scientific">Neoroseomonas eburnea</name>
    <dbReference type="NCBI Taxonomy" id="1346889"/>
    <lineage>
        <taxon>Bacteria</taxon>
        <taxon>Pseudomonadati</taxon>
        <taxon>Pseudomonadota</taxon>
        <taxon>Alphaproteobacteria</taxon>
        <taxon>Acetobacterales</taxon>
        <taxon>Acetobacteraceae</taxon>
        <taxon>Neoroseomonas</taxon>
    </lineage>
</organism>
<proteinExistence type="predicted"/>
<evidence type="ECO:0000256" key="1">
    <source>
        <dbReference type="SAM" id="MobiDB-lite"/>
    </source>
</evidence>
<dbReference type="EMBL" id="JAAEDL010000002">
    <property type="protein sequence ID" value="MBR0679453.1"/>
    <property type="molecule type" value="Genomic_DNA"/>
</dbReference>
<dbReference type="AlphaFoldDB" id="A0A9X9X6W7"/>
<dbReference type="RefSeq" id="WP_211844808.1">
    <property type="nucleotide sequence ID" value="NZ_JAAEDL010000002.1"/>
</dbReference>
<keyword evidence="3" id="KW-1185">Reference proteome</keyword>
<feature type="region of interest" description="Disordered" evidence="1">
    <location>
        <begin position="54"/>
        <end position="78"/>
    </location>
</feature>